<proteinExistence type="predicted"/>
<evidence type="ECO:0000256" key="1">
    <source>
        <dbReference type="SAM" id="MobiDB-lite"/>
    </source>
</evidence>
<organism evidence="2 3">
    <name type="scientific">Brevibacterium senegalense</name>
    <dbReference type="NCBI Taxonomy" id="1033736"/>
    <lineage>
        <taxon>Bacteria</taxon>
        <taxon>Bacillati</taxon>
        <taxon>Actinomycetota</taxon>
        <taxon>Actinomycetes</taxon>
        <taxon>Micrococcales</taxon>
        <taxon>Brevibacteriaceae</taxon>
        <taxon>Brevibacterium</taxon>
    </lineage>
</organism>
<sequence>MQLNELRRVYNGQGPFITVYLEGRSPAEDSPHQVRLRWEELRRRLSEEGATDSVLASLDDAVLAEEPGEIQSNGRVLVADATSVVLDEAWDAALGAGDAAHLGNEPELGAFVREQARSVRLLVAIADQHGAVVRQVVVTQSTTAETQAEDHVGDASEDPESVHKPREGALSHKNIQRRADEVVKQNLREVADHMDAVAKAWKPDLVVLAGGVEGRTALRNELPPALQDHFTETDAGGVDDDGAEEALANELHRLAEDLSTGAAQQRAEQFGTAQAHGLAVEGADRTSKALEMAAVETLLLEYDRSAAREAEVLAASVRTDAEAALIDSQVEDGIAAILRFEVPDQ</sequence>
<reference evidence="2" key="1">
    <citation type="journal article" date="2021" name="PeerJ">
        <title>Extensive microbial diversity within the chicken gut microbiome revealed by metagenomics and culture.</title>
        <authorList>
            <person name="Gilroy R."/>
            <person name="Ravi A."/>
            <person name="Getino M."/>
            <person name="Pursley I."/>
            <person name="Horton D.L."/>
            <person name="Alikhan N.F."/>
            <person name="Baker D."/>
            <person name="Gharbi K."/>
            <person name="Hall N."/>
            <person name="Watson M."/>
            <person name="Adriaenssens E.M."/>
            <person name="Foster-Nyarko E."/>
            <person name="Jarju S."/>
            <person name="Secka A."/>
            <person name="Antonio M."/>
            <person name="Oren A."/>
            <person name="Chaudhuri R.R."/>
            <person name="La Ragione R."/>
            <person name="Hildebrand F."/>
            <person name="Pallen M.J."/>
        </authorList>
    </citation>
    <scope>NUCLEOTIDE SEQUENCE</scope>
    <source>
        <strain evidence="2">ChiGjej5B5-7349</strain>
    </source>
</reference>
<protein>
    <recommendedName>
        <fullName evidence="4">Peptide chain release factor 1 (ERF1)</fullName>
    </recommendedName>
</protein>
<dbReference type="Proteomes" id="UP000784435">
    <property type="component" value="Unassembled WGS sequence"/>
</dbReference>
<feature type="compositionally biased region" description="Basic and acidic residues" evidence="1">
    <location>
        <begin position="148"/>
        <end position="170"/>
    </location>
</feature>
<feature type="region of interest" description="Disordered" evidence="1">
    <location>
        <begin position="144"/>
        <end position="170"/>
    </location>
</feature>
<dbReference type="SUPFAM" id="SSF55315">
    <property type="entry name" value="L30e-like"/>
    <property type="match status" value="1"/>
</dbReference>
<name>A0A921SPN4_9MICO</name>
<reference evidence="2" key="2">
    <citation type="submission" date="2021-09" db="EMBL/GenBank/DDBJ databases">
        <authorList>
            <person name="Gilroy R."/>
        </authorList>
    </citation>
    <scope>NUCLEOTIDE SEQUENCE</scope>
    <source>
        <strain evidence="2">ChiGjej5B5-7349</strain>
    </source>
</reference>
<evidence type="ECO:0000313" key="3">
    <source>
        <dbReference type="Proteomes" id="UP000784435"/>
    </source>
</evidence>
<evidence type="ECO:0000313" key="2">
    <source>
        <dbReference type="EMBL" id="HJG81043.1"/>
    </source>
</evidence>
<dbReference type="EMBL" id="DYUK01000252">
    <property type="protein sequence ID" value="HJG81043.1"/>
    <property type="molecule type" value="Genomic_DNA"/>
</dbReference>
<dbReference type="AlphaFoldDB" id="A0A921SPN4"/>
<comment type="caution">
    <text evidence="2">The sequence shown here is derived from an EMBL/GenBank/DDBJ whole genome shotgun (WGS) entry which is preliminary data.</text>
</comment>
<dbReference type="InterPro" id="IPR040701">
    <property type="entry name" value="Bact_RF_family2"/>
</dbReference>
<dbReference type="Gene3D" id="3.30.1330.30">
    <property type="match status" value="1"/>
</dbReference>
<evidence type="ECO:0008006" key="4">
    <source>
        <dbReference type="Google" id="ProtNLM"/>
    </source>
</evidence>
<dbReference type="InterPro" id="IPR029064">
    <property type="entry name" value="Ribosomal_eL30-like_sf"/>
</dbReference>
<dbReference type="Pfam" id="PF18844">
    <property type="entry name" value="baeRF_family2"/>
    <property type="match status" value="1"/>
</dbReference>
<gene>
    <name evidence="2" type="ORF">K8V08_11600</name>
</gene>
<accession>A0A921SPN4</accession>